<keyword evidence="3" id="KW-1185">Reference proteome</keyword>
<evidence type="ECO:0000256" key="1">
    <source>
        <dbReference type="SAM" id="MobiDB-lite"/>
    </source>
</evidence>
<reference evidence="3" key="1">
    <citation type="journal article" date="2019" name="Int. J. Syst. Evol. Microbiol.">
        <title>The Global Catalogue of Microorganisms (GCM) 10K type strain sequencing project: providing services to taxonomists for standard genome sequencing and annotation.</title>
        <authorList>
            <consortium name="The Broad Institute Genomics Platform"/>
            <consortium name="The Broad Institute Genome Sequencing Center for Infectious Disease"/>
            <person name="Wu L."/>
            <person name="Ma J."/>
        </authorList>
    </citation>
    <scope>NUCLEOTIDE SEQUENCE [LARGE SCALE GENOMIC DNA]</scope>
    <source>
        <strain evidence="3">JCM 9371</strain>
    </source>
</reference>
<evidence type="ECO:0000313" key="3">
    <source>
        <dbReference type="Proteomes" id="UP001597063"/>
    </source>
</evidence>
<dbReference type="EMBL" id="JBHTGP010000018">
    <property type="protein sequence ID" value="MFD0689858.1"/>
    <property type="molecule type" value="Genomic_DNA"/>
</dbReference>
<evidence type="ECO:0000313" key="2">
    <source>
        <dbReference type="EMBL" id="MFD0689858.1"/>
    </source>
</evidence>
<comment type="caution">
    <text evidence="2">The sequence shown here is derived from an EMBL/GenBank/DDBJ whole genome shotgun (WGS) entry which is preliminary data.</text>
</comment>
<dbReference type="RefSeq" id="WP_131757414.1">
    <property type="nucleotide sequence ID" value="NZ_CAACUY010000031.1"/>
</dbReference>
<sequence length="621" mass="66751">MGKGAIKRVWYRRDNGTVRAGETGRPESLTDMESHLLPLDRIRTAALHTWGVADGLTVRVRAGSVPAVLPGSAVDSAGRLIAVVEGGPVIVDFKDPNEMRNVPTVVVGPDGAQVPTAGATGACLLTLTWREVVEQDSPNSTPYLLHAPWLRLVPAAGFTDDGRQVVLAAVTIDDRHEVTGLDAGPRRVATRPALQAPVSAGLALDSMTGDVWQQDAAWLEADPNGDVRLTLLSGAHPRPALRVTGSGLRLPSPSGERELELAVDDGGGFRLTDHDAGMERLFVDGTGRIGIGARDLQRIVHVEGTEVHSGGPGGGYSFADRDVSSFVEHPGAGERWVWYAGAGYARLWSGWDRLTVGAPDDGGALDVPSRMRVRQGRSDSAGIWFSQNRAGDRAFVGMASDQMLGWYGAGCHWGLQMNVDSGELVFGRQFGNPWGPAILTLWGSRIWDQGDGILFLQSGGGIVRTFNQMEVYGPLLKAGGGFQIDHPLDPGDRYLAHSFVESPDMLNVYCGTAVTGDDGRAEVALPAYFAALNRDHRFQLTPSGVLTEVAGEITGDTLTILTGRPGVTVCWQVTGVRQDKWAEENRIETEPRKAEHERGRYLHPELHGEPAHLRIASPEPE</sequence>
<feature type="region of interest" description="Disordered" evidence="1">
    <location>
        <begin position="587"/>
        <end position="621"/>
    </location>
</feature>
<protein>
    <submittedName>
        <fullName evidence="2">Uncharacterized protein</fullName>
    </submittedName>
</protein>
<accession>A0ABW2XWG4</accession>
<dbReference type="Proteomes" id="UP001597063">
    <property type="component" value="Unassembled WGS sequence"/>
</dbReference>
<feature type="compositionally biased region" description="Basic and acidic residues" evidence="1">
    <location>
        <begin position="587"/>
        <end position="612"/>
    </location>
</feature>
<proteinExistence type="predicted"/>
<organism evidence="2 3">
    <name type="scientific">Actinomadura fibrosa</name>
    <dbReference type="NCBI Taxonomy" id="111802"/>
    <lineage>
        <taxon>Bacteria</taxon>
        <taxon>Bacillati</taxon>
        <taxon>Actinomycetota</taxon>
        <taxon>Actinomycetes</taxon>
        <taxon>Streptosporangiales</taxon>
        <taxon>Thermomonosporaceae</taxon>
        <taxon>Actinomadura</taxon>
    </lineage>
</organism>
<name>A0ABW2XWG4_9ACTN</name>
<gene>
    <name evidence="2" type="ORF">ACFQZM_35585</name>
</gene>